<evidence type="ECO:0000256" key="5">
    <source>
        <dbReference type="ARBA" id="ARBA00022989"/>
    </source>
</evidence>
<evidence type="ECO:0000256" key="9">
    <source>
        <dbReference type="SAM" id="Phobius"/>
    </source>
</evidence>
<evidence type="ECO:0000313" key="11">
    <source>
        <dbReference type="EMBL" id="SIN88769.1"/>
    </source>
</evidence>
<feature type="region of interest" description="Disordered" evidence="8">
    <location>
        <begin position="270"/>
        <end position="289"/>
    </location>
</feature>
<dbReference type="InterPro" id="IPR050330">
    <property type="entry name" value="Bact_OuterMem_StrucFunc"/>
</dbReference>
<keyword evidence="6 7" id="KW-0472">Membrane</keyword>
<accession>A0A1N6F0K5</accession>
<feature type="compositionally biased region" description="Polar residues" evidence="8">
    <location>
        <begin position="273"/>
        <end position="289"/>
    </location>
</feature>
<dbReference type="AlphaFoldDB" id="A0A1N6F0K5"/>
<evidence type="ECO:0000256" key="8">
    <source>
        <dbReference type="SAM" id="MobiDB-lite"/>
    </source>
</evidence>
<dbReference type="Gene3D" id="3.30.1330.60">
    <property type="entry name" value="OmpA-like domain"/>
    <property type="match status" value="1"/>
</dbReference>
<dbReference type="PANTHER" id="PTHR30329">
    <property type="entry name" value="STATOR ELEMENT OF FLAGELLAR MOTOR COMPLEX"/>
    <property type="match status" value="1"/>
</dbReference>
<evidence type="ECO:0000313" key="12">
    <source>
        <dbReference type="Proteomes" id="UP000184694"/>
    </source>
</evidence>
<evidence type="ECO:0000256" key="4">
    <source>
        <dbReference type="ARBA" id="ARBA00022692"/>
    </source>
</evidence>
<feature type="domain" description="OmpA-like" evidence="10">
    <location>
        <begin position="108"/>
        <end position="239"/>
    </location>
</feature>
<evidence type="ECO:0000256" key="3">
    <source>
        <dbReference type="ARBA" id="ARBA00022475"/>
    </source>
</evidence>
<evidence type="ECO:0000256" key="7">
    <source>
        <dbReference type="PROSITE-ProRule" id="PRU00473"/>
    </source>
</evidence>
<dbReference type="InterPro" id="IPR036737">
    <property type="entry name" value="OmpA-like_sf"/>
</dbReference>
<dbReference type="EMBL" id="FSRG01000004">
    <property type="protein sequence ID" value="SIN88769.1"/>
    <property type="molecule type" value="Genomic_DNA"/>
</dbReference>
<evidence type="ECO:0000256" key="1">
    <source>
        <dbReference type="ARBA" id="ARBA00004162"/>
    </source>
</evidence>
<comment type="similarity">
    <text evidence="2">Belongs to the MotB family.</text>
</comment>
<evidence type="ECO:0000256" key="2">
    <source>
        <dbReference type="ARBA" id="ARBA00008914"/>
    </source>
</evidence>
<dbReference type="GO" id="GO:0005886">
    <property type="term" value="C:plasma membrane"/>
    <property type="evidence" value="ECO:0007669"/>
    <property type="project" value="UniProtKB-SubCell"/>
</dbReference>
<sequence>MAKRKKKQDEGGGASWLITFSDMMTLMLTFFVLLVSMAVTDERRKLVVLTSVTGAFGEGRGNFNPATQKNIDRVVDPGPMDLATNDLSPLKDLLWEDDKEDLNFQENQYVQIFSISEDVLFQPGTTQLSAKGIILLNRIMPWILRIKHPLLLAGHTSSLRDEAGKDYEVSFTRDSELSPTWNLSFMRVMSIYSYLKGRGIPTEQMMVEAFGNYHPRWNDNTPKGRKKNRRVDIVLDKRNMQWIKKLEELTKEAPKKKNEFEFKDFKFDLSVNEGGSNLSSASGSTQDGV</sequence>
<keyword evidence="4 9" id="KW-0812">Transmembrane</keyword>
<dbReference type="InterPro" id="IPR006665">
    <property type="entry name" value="OmpA-like"/>
</dbReference>
<dbReference type="Pfam" id="PF13677">
    <property type="entry name" value="MotB_plug"/>
    <property type="match status" value="1"/>
</dbReference>
<dbReference type="PROSITE" id="PS51123">
    <property type="entry name" value="OMPA_2"/>
    <property type="match status" value="1"/>
</dbReference>
<evidence type="ECO:0000256" key="6">
    <source>
        <dbReference type="ARBA" id="ARBA00023136"/>
    </source>
</evidence>
<reference evidence="12" key="1">
    <citation type="submission" date="2016-11" db="EMBL/GenBank/DDBJ databases">
        <authorList>
            <person name="Varghese N."/>
            <person name="Submissions S."/>
        </authorList>
    </citation>
    <scope>NUCLEOTIDE SEQUENCE [LARGE SCALE GENOMIC DNA]</scope>
    <source>
        <strain evidence="12">DSM 17456</strain>
    </source>
</reference>
<dbReference type="SUPFAM" id="SSF103088">
    <property type="entry name" value="OmpA-like"/>
    <property type="match status" value="1"/>
</dbReference>
<dbReference type="InterPro" id="IPR025713">
    <property type="entry name" value="MotB-like_N_dom"/>
</dbReference>
<dbReference type="Proteomes" id="UP000184694">
    <property type="component" value="Unassembled WGS sequence"/>
</dbReference>
<dbReference type="Pfam" id="PF00691">
    <property type="entry name" value="OmpA"/>
    <property type="match status" value="1"/>
</dbReference>
<dbReference type="CDD" id="cd07185">
    <property type="entry name" value="OmpA_C-like"/>
    <property type="match status" value="1"/>
</dbReference>
<dbReference type="OrthoDB" id="5469916at2"/>
<comment type="subcellular location">
    <subcellularLocation>
        <location evidence="1">Cell membrane</location>
        <topology evidence="1">Single-pass membrane protein</topology>
    </subcellularLocation>
</comment>
<proteinExistence type="inferred from homology"/>
<feature type="transmembrane region" description="Helical" evidence="9">
    <location>
        <begin position="12"/>
        <end position="39"/>
    </location>
</feature>
<gene>
    <name evidence="11" type="ORF">SAMN02745161_1022</name>
</gene>
<dbReference type="PANTHER" id="PTHR30329:SF21">
    <property type="entry name" value="LIPOPROTEIN YIAD-RELATED"/>
    <property type="match status" value="1"/>
</dbReference>
<organism evidence="11 12">
    <name type="scientific">Halodesulfovibrio marinisediminis DSM 17456</name>
    <dbReference type="NCBI Taxonomy" id="1121457"/>
    <lineage>
        <taxon>Bacteria</taxon>
        <taxon>Pseudomonadati</taxon>
        <taxon>Thermodesulfobacteriota</taxon>
        <taxon>Desulfovibrionia</taxon>
        <taxon>Desulfovibrionales</taxon>
        <taxon>Desulfovibrionaceae</taxon>
        <taxon>Halodesulfovibrio</taxon>
    </lineage>
</organism>
<keyword evidence="5 9" id="KW-1133">Transmembrane helix</keyword>
<keyword evidence="3" id="KW-1003">Cell membrane</keyword>
<protein>
    <submittedName>
        <fullName evidence="11">Chemotaxis protein MotB</fullName>
    </submittedName>
</protein>
<dbReference type="RefSeq" id="WP_074215879.1">
    <property type="nucleotide sequence ID" value="NZ_FSRG01000004.1"/>
</dbReference>
<evidence type="ECO:0000259" key="10">
    <source>
        <dbReference type="PROSITE" id="PS51123"/>
    </source>
</evidence>
<keyword evidence="12" id="KW-1185">Reference proteome</keyword>
<dbReference type="STRING" id="1121457.SAMN02745161_1022"/>
<name>A0A1N6F0K5_9BACT</name>